<name>G0S4E6_CHATD</name>
<dbReference type="Proteomes" id="UP000008066">
    <property type="component" value="Unassembled WGS sequence"/>
</dbReference>
<feature type="compositionally biased region" description="Polar residues" evidence="3">
    <location>
        <begin position="1"/>
        <end position="18"/>
    </location>
</feature>
<dbReference type="RefSeq" id="XP_006692720.1">
    <property type="nucleotide sequence ID" value="XM_006692657.1"/>
</dbReference>
<feature type="region of interest" description="Disordered" evidence="3">
    <location>
        <begin position="60"/>
        <end position="83"/>
    </location>
</feature>
<dbReference type="STRING" id="759272.G0S4E6"/>
<evidence type="ECO:0000313" key="5">
    <source>
        <dbReference type="EMBL" id="EGS20424.1"/>
    </source>
</evidence>
<proteinExistence type="predicted"/>
<feature type="region of interest" description="Disordered" evidence="3">
    <location>
        <begin position="659"/>
        <end position="678"/>
    </location>
</feature>
<dbReference type="CDD" id="cd12532">
    <property type="entry name" value="RRM3_MEI2_fungi"/>
    <property type="match status" value="1"/>
</dbReference>
<gene>
    <name evidence="5" type="ORF">CTHT_0022540</name>
</gene>
<dbReference type="AlphaFoldDB" id="G0S4E6"/>
<dbReference type="InterPro" id="IPR000504">
    <property type="entry name" value="RRM_dom"/>
</dbReference>
<evidence type="ECO:0000256" key="1">
    <source>
        <dbReference type="ARBA" id="ARBA00022884"/>
    </source>
</evidence>
<dbReference type="PROSITE" id="PS50102">
    <property type="entry name" value="RRM"/>
    <property type="match status" value="1"/>
</dbReference>
<keyword evidence="1 2" id="KW-0694">RNA-binding</keyword>
<dbReference type="GeneID" id="18256292"/>
<dbReference type="eggNOG" id="KOG4660">
    <property type="taxonomic scope" value="Eukaryota"/>
</dbReference>
<evidence type="ECO:0000259" key="4">
    <source>
        <dbReference type="PROSITE" id="PS50102"/>
    </source>
</evidence>
<feature type="compositionally biased region" description="Basic and acidic residues" evidence="3">
    <location>
        <begin position="665"/>
        <end position="678"/>
    </location>
</feature>
<dbReference type="EMBL" id="GL988041">
    <property type="protein sequence ID" value="EGS20424.1"/>
    <property type="molecule type" value="Genomic_DNA"/>
</dbReference>
<dbReference type="KEGG" id="cthr:CTHT_0022540"/>
<dbReference type="InterPro" id="IPR007201">
    <property type="entry name" value="Mei2-like_Rrm_C"/>
</dbReference>
<accession>G0S4E6</accession>
<dbReference type="SUPFAM" id="SSF54928">
    <property type="entry name" value="RNA-binding domain, RBD"/>
    <property type="match status" value="1"/>
</dbReference>
<dbReference type="InterPro" id="IPR034862">
    <property type="entry name" value="Fungal_Mei2-like_RRM3"/>
</dbReference>
<dbReference type="GO" id="GO:0003723">
    <property type="term" value="F:RNA binding"/>
    <property type="evidence" value="ECO:0007669"/>
    <property type="project" value="UniProtKB-UniRule"/>
</dbReference>
<dbReference type="OrthoDB" id="417481at2759"/>
<dbReference type="HOGENOM" id="CLU_019467_0_0_1"/>
<reference evidence="5 6" key="1">
    <citation type="journal article" date="2011" name="Cell">
        <title>Insight into structure and assembly of the nuclear pore complex by utilizing the genome of a eukaryotic thermophile.</title>
        <authorList>
            <person name="Amlacher S."/>
            <person name="Sarges P."/>
            <person name="Flemming D."/>
            <person name="van Noort V."/>
            <person name="Kunze R."/>
            <person name="Devos D.P."/>
            <person name="Arumugam M."/>
            <person name="Bork P."/>
            <person name="Hurt E."/>
        </authorList>
    </citation>
    <scope>NUCLEOTIDE SEQUENCE [LARGE SCALE GENOMIC DNA]</scope>
    <source>
        <strain evidence="6">DSM 1495 / CBS 144.50 / IMI 039719</strain>
    </source>
</reference>
<feature type="region of interest" description="Disordered" evidence="3">
    <location>
        <begin position="1"/>
        <end position="47"/>
    </location>
</feature>
<dbReference type="InterPro" id="IPR035979">
    <property type="entry name" value="RBD_domain_sf"/>
</dbReference>
<organism evidence="6">
    <name type="scientific">Chaetomium thermophilum (strain DSM 1495 / CBS 144.50 / IMI 039719)</name>
    <name type="common">Thermochaetoides thermophila</name>
    <dbReference type="NCBI Taxonomy" id="759272"/>
    <lineage>
        <taxon>Eukaryota</taxon>
        <taxon>Fungi</taxon>
        <taxon>Dikarya</taxon>
        <taxon>Ascomycota</taxon>
        <taxon>Pezizomycotina</taxon>
        <taxon>Sordariomycetes</taxon>
        <taxon>Sordariomycetidae</taxon>
        <taxon>Sordariales</taxon>
        <taxon>Chaetomiaceae</taxon>
        <taxon>Thermochaetoides</taxon>
    </lineage>
</organism>
<sequence length="704" mass="77630">MSQAREGNGSFNPASPHSSAGGADSYKHEGTPDTRLTAFSPEDSSAKSNKALTTINVLGSNHTSHAHGQGEETNGANPSATAAEKDPFVSNNAIVKQEQKLSPTASAFRPDSVPIVARGSLGGPTNLTVGPVANRQLLALPSIPKFSHELGISRYIVIYSLSRPISISEIEVHLKKLEKFGLPRKGRRNFVQKEGRVYLRLTHIKDACNHTEAIRTEAPEYRLEYITAADFHKACDSASTDIENVGDGQILITAFGQAANMGTPHVETVVQTFLETQGEVFALHRQSDVNEYAFRALVEFCDADVAMTVVQKFNKATLGGVHLILAHHQAGANPSSTVAQPMDGYSVARGPVQNIASILHGMGPPDLTHMANPLFTANPLTHSAIGFHGAQQPIPMYPVLYRNPVPASRGLMLDQTPTRGQGLGVMNPLSSMATGTQLMSPVYATPPSTPITSVHSNFTSPRSLQSYGRLENRRQHAMRIPRSPYYNHNNNHNVVDVNRIREGIDVRTTIMLRNIPNKVDQAMLKQIVDESSWGKYDFMYLRIDFANDCNVGYAFINFVDPLDIIDFVNARGNQRWNCFKSDKVAEISYATIQGKDCLVQKFRNSSVMLEAPHYRPKLYYTINGPKPELAGQEEPFPPPDNPSKMKRSCENAEHVGLFTPNAGQHFRDEQRRRRSQFDRGTRLAALEEFDYEANRRAGGFFGPQ</sequence>
<feature type="domain" description="RRM" evidence="4">
    <location>
        <begin position="508"/>
        <end position="592"/>
    </location>
</feature>
<keyword evidence="6" id="KW-1185">Reference proteome</keyword>
<evidence type="ECO:0000256" key="3">
    <source>
        <dbReference type="SAM" id="MobiDB-lite"/>
    </source>
</evidence>
<dbReference type="Pfam" id="PF04059">
    <property type="entry name" value="RRM_2"/>
    <property type="match status" value="1"/>
</dbReference>
<dbReference type="PANTHER" id="PTHR23189">
    <property type="entry name" value="RNA RECOGNITION MOTIF-CONTAINING"/>
    <property type="match status" value="1"/>
</dbReference>
<evidence type="ECO:0000256" key="2">
    <source>
        <dbReference type="PROSITE-ProRule" id="PRU00176"/>
    </source>
</evidence>
<protein>
    <recommendedName>
        <fullName evidence="4">RRM domain-containing protein</fullName>
    </recommendedName>
</protein>
<evidence type="ECO:0000313" key="6">
    <source>
        <dbReference type="Proteomes" id="UP000008066"/>
    </source>
</evidence>
<feature type="compositionally biased region" description="Polar residues" evidence="3">
    <location>
        <begin position="71"/>
        <end position="80"/>
    </location>
</feature>